<dbReference type="EMBL" id="LAZR01000213">
    <property type="protein sequence ID" value="KKN81617.1"/>
    <property type="molecule type" value="Genomic_DNA"/>
</dbReference>
<evidence type="ECO:0000256" key="1">
    <source>
        <dbReference type="SAM" id="Phobius"/>
    </source>
</evidence>
<feature type="transmembrane region" description="Helical" evidence="1">
    <location>
        <begin position="7"/>
        <end position="24"/>
    </location>
</feature>
<feature type="transmembrane region" description="Helical" evidence="1">
    <location>
        <begin position="44"/>
        <end position="63"/>
    </location>
</feature>
<gene>
    <name evidence="2" type="ORF">LCGC14_0318960</name>
</gene>
<feature type="transmembrane region" description="Helical" evidence="1">
    <location>
        <begin position="96"/>
        <end position="116"/>
    </location>
</feature>
<feature type="transmembrane region" description="Helical" evidence="1">
    <location>
        <begin position="70"/>
        <end position="90"/>
    </location>
</feature>
<accession>A0A0F9U2S5</accession>
<evidence type="ECO:0000313" key="2">
    <source>
        <dbReference type="EMBL" id="KKN81617.1"/>
    </source>
</evidence>
<comment type="caution">
    <text evidence="2">The sequence shown here is derived from an EMBL/GenBank/DDBJ whole genome shotgun (WGS) entry which is preliminary data.</text>
</comment>
<proteinExistence type="predicted"/>
<name>A0A0F9U2S5_9ZZZZ</name>
<protein>
    <submittedName>
        <fullName evidence="2">Uncharacterized protein</fullName>
    </submittedName>
</protein>
<sequence length="124" mass="14049">MDNRKTTTWILIVIGIILLIWDIIVAANDMRGDTISEIARDTSYRLWLLPWSIGGIMGHLFWNKKDGGKWNVLAMIISSVVLIAANLVALHNELAIDLWVPLIVFVGGFVAGHFWWPQRAKKLN</sequence>
<dbReference type="AlphaFoldDB" id="A0A0F9U2S5"/>
<reference evidence="2" key="1">
    <citation type="journal article" date="2015" name="Nature">
        <title>Complex archaea that bridge the gap between prokaryotes and eukaryotes.</title>
        <authorList>
            <person name="Spang A."/>
            <person name="Saw J.H."/>
            <person name="Jorgensen S.L."/>
            <person name="Zaremba-Niedzwiedzka K."/>
            <person name="Martijn J."/>
            <person name="Lind A.E."/>
            <person name="van Eijk R."/>
            <person name="Schleper C."/>
            <person name="Guy L."/>
            <person name="Ettema T.J."/>
        </authorList>
    </citation>
    <scope>NUCLEOTIDE SEQUENCE</scope>
</reference>
<keyword evidence="1" id="KW-0812">Transmembrane</keyword>
<keyword evidence="1" id="KW-0472">Membrane</keyword>
<organism evidence="2">
    <name type="scientific">marine sediment metagenome</name>
    <dbReference type="NCBI Taxonomy" id="412755"/>
    <lineage>
        <taxon>unclassified sequences</taxon>
        <taxon>metagenomes</taxon>
        <taxon>ecological metagenomes</taxon>
    </lineage>
</organism>
<keyword evidence="1" id="KW-1133">Transmembrane helix</keyword>